<dbReference type="Proteomes" id="UP001300502">
    <property type="component" value="Unassembled WGS sequence"/>
</dbReference>
<proteinExistence type="predicted"/>
<dbReference type="GO" id="GO:0008270">
    <property type="term" value="F:zinc ion binding"/>
    <property type="evidence" value="ECO:0007669"/>
    <property type="project" value="UniProtKB-KW"/>
</dbReference>
<keyword evidence="5" id="KW-0539">Nucleus</keyword>
<dbReference type="PROSITE" id="PS00518">
    <property type="entry name" value="ZF_RING_1"/>
    <property type="match status" value="1"/>
</dbReference>
<dbReference type="AlphaFoldDB" id="A0AAV9ICA4"/>
<keyword evidence="10" id="KW-1185">Reference proteome</keyword>
<dbReference type="Pfam" id="PF13923">
    <property type="entry name" value="zf-C3HC4_2"/>
    <property type="match status" value="1"/>
</dbReference>
<dbReference type="InterPro" id="IPR017907">
    <property type="entry name" value="Znf_RING_CS"/>
</dbReference>
<evidence type="ECO:0000256" key="6">
    <source>
        <dbReference type="PROSITE-ProRule" id="PRU00175"/>
    </source>
</evidence>
<name>A0AAV9ICA4_9RHOD</name>
<gene>
    <name evidence="9" type="ORF">GAYE_SCF06G2733A</name>
</gene>
<dbReference type="Gene3D" id="3.10.20.90">
    <property type="entry name" value="Phosphatidylinositol 3-kinase Catalytic Subunit, Chain A, domain 1"/>
    <property type="match status" value="1"/>
</dbReference>
<feature type="transmembrane region" description="Helical" evidence="7">
    <location>
        <begin position="12"/>
        <end position="34"/>
    </location>
</feature>
<evidence type="ECO:0000256" key="1">
    <source>
        <dbReference type="ARBA" id="ARBA00004123"/>
    </source>
</evidence>
<dbReference type="SUPFAM" id="SSF57850">
    <property type="entry name" value="RING/U-box"/>
    <property type="match status" value="1"/>
</dbReference>
<comment type="caution">
    <text evidence="9">The sequence shown here is derived from an EMBL/GenBank/DDBJ whole genome shotgun (WGS) entry which is preliminary data.</text>
</comment>
<keyword evidence="4" id="KW-0862">Zinc</keyword>
<evidence type="ECO:0000256" key="5">
    <source>
        <dbReference type="ARBA" id="ARBA00023242"/>
    </source>
</evidence>
<evidence type="ECO:0000313" key="9">
    <source>
        <dbReference type="EMBL" id="KAK4524831.1"/>
    </source>
</evidence>
<dbReference type="PROSITE" id="PS50089">
    <property type="entry name" value="ZF_RING_2"/>
    <property type="match status" value="1"/>
</dbReference>
<keyword evidence="2" id="KW-0479">Metal-binding</keyword>
<sequence length="228" mass="25871">MNSNSSVLERENHCVIPLAVVNCLFTCCICGGYWREATTICDCLHTFCKPCIYKHIRQQGRCPRCWSKISPRNEPWICAHEDKRLQEILQAVLPQIKEDVEEFQAISIPSNQAEKQQAPKTAPSVAEYDNLSYPVAPLPLRNTNSHWCLLQLSPIQGSTLPSLGKPFLRVPPDITVRHLKKYVCLKLCNSGELEIEIYSGYDLLPPTIPIHSVLKQSNQIINLFYGCH</sequence>
<feature type="domain" description="RING-type" evidence="8">
    <location>
        <begin position="27"/>
        <end position="65"/>
    </location>
</feature>
<dbReference type="PANTHER" id="PTHR45893">
    <property type="entry name" value="POLYCOMB GROUP RING FINGER PROTEIN"/>
    <property type="match status" value="1"/>
</dbReference>
<keyword evidence="3 6" id="KW-0863">Zinc-finger</keyword>
<keyword evidence="7" id="KW-0472">Membrane</keyword>
<keyword evidence="7" id="KW-1133">Transmembrane helix</keyword>
<reference evidence="9 10" key="1">
    <citation type="submission" date="2022-07" db="EMBL/GenBank/DDBJ databases">
        <title>Genome-wide signatures of adaptation to extreme environments.</title>
        <authorList>
            <person name="Cho C.H."/>
            <person name="Yoon H.S."/>
        </authorList>
    </citation>
    <scope>NUCLEOTIDE SEQUENCE [LARGE SCALE GENOMIC DNA]</scope>
    <source>
        <strain evidence="9 10">108.79 E11</strain>
    </source>
</reference>
<protein>
    <recommendedName>
        <fullName evidence="8">RING-type domain-containing protein</fullName>
    </recommendedName>
</protein>
<dbReference type="GO" id="GO:0005634">
    <property type="term" value="C:nucleus"/>
    <property type="evidence" value="ECO:0007669"/>
    <property type="project" value="UniProtKB-SubCell"/>
</dbReference>
<accession>A0AAV9ICA4</accession>
<keyword evidence="7" id="KW-0812">Transmembrane</keyword>
<dbReference type="InterPro" id="IPR013083">
    <property type="entry name" value="Znf_RING/FYVE/PHD"/>
</dbReference>
<evidence type="ECO:0000256" key="3">
    <source>
        <dbReference type="ARBA" id="ARBA00022771"/>
    </source>
</evidence>
<comment type="subcellular location">
    <subcellularLocation>
        <location evidence="1">Nucleus</location>
    </subcellularLocation>
</comment>
<dbReference type="EMBL" id="JANCYU010000026">
    <property type="protein sequence ID" value="KAK4524831.1"/>
    <property type="molecule type" value="Genomic_DNA"/>
</dbReference>
<evidence type="ECO:0000256" key="2">
    <source>
        <dbReference type="ARBA" id="ARBA00022723"/>
    </source>
</evidence>
<evidence type="ECO:0000256" key="7">
    <source>
        <dbReference type="SAM" id="Phobius"/>
    </source>
</evidence>
<dbReference type="InterPro" id="IPR001841">
    <property type="entry name" value="Znf_RING"/>
</dbReference>
<evidence type="ECO:0000313" key="10">
    <source>
        <dbReference type="Proteomes" id="UP001300502"/>
    </source>
</evidence>
<organism evidence="9 10">
    <name type="scientific">Galdieria yellowstonensis</name>
    <dbReference type="NCBI Taxonomy" id="3028027"/>
    <lineage>
        <taxon>Eukaryota</taxon>
        <taxon>Rhodophyta</taxon>
        <taxon>Bangiophyceae</taxon>
        <taxon>Galdieriales</taxon>
        <taxon>Galdieriaceae</taxon>
        <taxon>Galdieria</taxon>
    </lineage>
</organism>
<dbReference type="InterPro" id="IPR051507">
    <property type="entry name" value="PcG_RING_finger"/>
</dbReference>
<evidence type="ECO:0000259" key="8">
    <source>
        <dbReference type="PROSITE" id="PS50089"/>
    </source>
</evidence>
<dbReference type="Gene3D" id="3.30.40.10">
    <property type="entry name" value="Zinc/RING finger domain, C3HC4 (zinc finger)"/>
    <property type="match status" value="1"/>
</dbReference>
<evidence type="ECO:0000256" key="4">
    <source>
        <dbReference type="ARBA" id="ARBA00022833"/>
    </source>
</evidence>